<dbReference type="PANTHER" id="PTHR12832">
    <property type="entry name" value="TESTIS-SPECIFIC PROTEIN PBS13 T-COMPLEX 11"/>
    <property type="match status" value="1"/>
</dbReference>
<dbReference type="GO" id="GO:0007165">
    <property type="term" value="P:signal transduction"/>
    <property type="evidence" value="ECO:0007669"/>
    <property type="project" value="TreeGrafter"/>
</dbReference>
<evidence type="ECO:0000256" key="1">
    <source>
        <dbReference type="ARBA" id="ARBA00010954"/>
    </source>
</evidence>
<evidence type="ECO:0000313" key="2">
    <source>
        <dbReference type="EMBL" id="GAA0144742.1"/>
    </source>
</evidence>
<dbReference type="AlphaFoldDB" id="A0AAV3NZ96"/>
<evidence type="ECO:0000313" key="3">
    <source>
        <dbReference type="Proteomes" id="UP001454036"/>
    </source>
</evidence>
<proteinExistence type="inferred from homology"/>
<dbReference type="InterPro" id="IPR008862">
    <property type="entry name" value="Tcp11"/>
</dbReference>
<dbReference type="Proteomes" id="UP001454036">
    <property type="component" value="Unassembled WGS sequence"/>
</dbReference>
<gene>
    <name evidence="2" type="ORF">LIER_05105</name>
</gene>
<keyword evidence="3" id="KW-1185">Reference proteome</keyword>
<comment type="similarity">
    <text evidence="1">Belongs to the TCP11 family.</text>
</comment>
<name>A0AAV3NZ96_LITER</name>
<dbReference type="EMBL" id="BAABME010000689">
    <property type="protein sequence ID" value="GAA0144742.1"/>
    <property type="molecule type" value="Genomic_DNA"/>
</dbReference>
<accession>A0AAV3NZ96</accession>
<reference evidence="2 3" key="1">
    <citation type="submission" date="2024-01" db="EMBL/GenBank/DDBJ databases">
        <title>The complete chloroplast genome sequence of Lithospermum erythrorhizon: insights into the phylogenetic relationship among Boraginaceae species and the maternal lineages of purple gromwells.</title>
        <authorList>
            <person name="Okada T."/>
            <person name="Watanabe K."/>
        </authorList>
    </citation>
    <scope>NUCLEOTIDE SEQUENCE [LARGE SCALE GENOMIC DNA]</scope>
</reference>
<sequence>MVSSVSGLSQDGLPETLTLNLLRLRSVQARMQKIIVIATSILVLRQILISEETLSTPSDIENIISRSLRKLSEILDSDENAGVKDIIDMVGTVMENDSSVDMQKLQSMKDMMARMLVKSLQAGDVIFIKVSRAIYISARAVVLGGTGTVAREVAESMLRQVGAAVLVDEIVEAASTLVVVAKVSVDVHGPWYTHLTENTLTR</sequence>
<protein>
    <submittedName>
        <fullName evidence="2">Microtubule or microtubule-binding cytoskeletal protein</fullName>
    </submittedName>
</protein>
<organism evidence="2 3">
    <name type="scientific">Lithospermum erythrorhizon</name>
    <name type="common">Purple gromwell</name>
    <name type="synonym">Lithospermum officinale var. erythrorhizon</name>
    <dbReference type="NCBI Taxonomy" id="34254"/>
    <lineage>
        <taxon>Eukaryota</taxon>
        <taxon>Viridiplantae</taxon>
        <taxon>Streptophyta</taxon>
        <taxon>Embryophyta</taxon>
        <taxon>Tracheophyta</taxon>
        <taxon>Spermatophyta</taxon>
        <taxon>Magnoliopsida</taxon>
        <taxon>eudicotyledons</taxon>
        <taxon>Gunneridae</taxon>
        <taxon>Pentapetalae</taxon>
        <taxon>asterids</taxon>
        <taxon>lamiids</taxon>
        <taxon>Boraginales</taxon>
        <taxon>Boraginaceae</taxon>
        <taxon>Boraginoideae</taxon>
        <taxon>Lithospermeae</taxon>
        <taxon>Lithospermum</taxon>
    </lineage>
</organism>
<comment type="caution">
    <text evidence="2">The sequence shown here is derived from an EMBL/GenBank/DDBJ whole genome shotgun (WGS) entry which is preliminary data.</text>
</comment>
<dbReference type="Pfam" id="PF05794">
    <property type="entry name" value="Tcp11"/>
    <property type="match status" value="1"/>
</dbReference>
<dbReference type="PANTHER" id="PTHR12832:SF11">
    <property type="entry name" value="LD23868P"/>
    <property type="match status" value="1"/>
</dbReference>